<dbReference type="OrthoDB" id="6132998at2759"/>
<dbReference type="KEGG" id="xla:108702347"/>
<dbReference type="PaxDb" id="8355-A0A1L8ERF0"/>
<keyword evidence="5" id="KW-0166">Nematocyst</keyword>
<dbReference type="GO" id="GO:0046931">
    <property type="term" value="P:pore complex assembly"/>
    <property type="evidence" value="ECO:0007669"/>
    <property type="project" value="InterPro"/>
</dbReference>
<keyword evidence="3" id="KW-1052">Target cell membrane</keyword>
<evidence type="ECO:0000256" key="1">
    <source>
        <dbReference type="ARBA" id="ARBA00004175"/>
    </source>
</evidence>
<name>A0A1L8ERF0_XENLA</name>
<dbReference type="GO" id="GO:0044218">
    <property type="term" value="C:other organism cell membrane"/>
    <property type="evidence" value="ECO:0007669"/>
    <property type="project" value="UniProtKB-KW"/>
</dbReference>
<keyword evidence="4" id="KW-1053">Target membrane</keyword>
<dbReference type="GO" id="GO:0051715">
    <property type="term" value="P:cytolysis in another organism"/>
    <property type="evidence" value="ECO:0007669"/>
    <property type="project" value="InterPro"/>
</dbReference>
<dbReference type="RefSeq" id="XP_018093308.1">
    <property type="nucleotide sequence ID" value="XM_018237819.2"/>
</dbReference>
<dbReference type="InterPro" id="IPR015926">
    <property type="entry name" value="Cytolysin/lectin"/>
</dbReference>
<evidence type="ECO:0000256" key="5">
    <source>
        <dbReference type="ARBA" id="ARBA00023331"/>
    </source>
</evidence>
<dbReference type="PANTHER" id="PTHR40388">
    <property type="entry name" value="BRYOPORIN"/>
    <property type="match status" value="1"/>
</dbReference>
<reference evidence="7 8" key="1">
    <citation type="submission" date="2025-04" db="UniProtKB">
        <authorList>
            <consortium name="RefSeq"/>
        </authorList>
    </citation>
    <scope>IDENTIFICATION</scope>
    <source>
        <strain evidence="7 8">J_2021</strain>
        <tissue evidence="7 8">Erythrocytes</tissue>
    </source>
</reference>
<keyword evidence="6" id="KW-1185">Reference proteome</keyword>
<evidence type="ECO:0000313" key="6">
    <source>
        <dbReference type="Proteomes" id="UP000186698"/>
    </source>
</evidence>
<sequence length="173" mass="19075">MTMQMPMVELLSKVDSGRCVGIEIANKTRSITLSSPSTYCESGYSHSPPPPSISPGTVDRCIFVKTPSTTCGSVGVVTYCLSNSQTVAILFSNPYDYTLYSIYFGVLITDHSPKADYELYNEMYCNKVQSSQFKRARVSKNSRDLEVSHGQVKVLATMSNDTKSILRVEIVDA</sequence>
<protein>
    <submittedName>
        <fullName evidence="7 8">DELTA-thalatoxin-Avl1a</fullName>
    </submittedName>
</protein>
<dbReference type="Proteomes" id="UP000186698">
    <property type="component" value="Chromosome 9_10S"/>
</dbReference>
<evidence type="ECO:0000256" key="3">
    <source>
        <dbReference type="ARBA" id="ARBA00022537"/>
    </source>
</evidence>
<dbReference type="GO" id="GO:0042151">
    <property type="term" value="C:nematocyst"/>
    <property type="evidence" value="ECO:0007669"/>
    <property type="project" value="UniProtKB-SubCell"/>
</dbReference>
<dbReference type="InterPro" id="IPR050677">
    <property type="entry name" value="Actinoporin_PFT"/>
</dbReference>
<dbReference type="OMA" id="CFSSTHI"/>
<comment type="subcellular location">
    <subcellularLocation>
        <location evidence="2">Nematocyst</location>
    </subcellularLocation>
    <subcellularLocation>
        <location evidence="1">Target cell membrane</location>
    </subcellularLocation>
</comment>
<evidence type="ECO:0000256" key="2">
    <source>
        <dbReference type="ARBA" id="ARBA00004532"/>
    </source>
</evidence>
<dbReference type="GO" id="GO:0046930">
    <property type="term" value="C:pore complex"/>
    <property type="evidence" value="ECO:0007669"/>
    <property type="project" value="InterPro"/>
</dbReference>
<gene>
    <name evidence="7 8" type="primary">LOC108702347</name>
</gene>
<dbReference type="InterPro" id="IPR009104">
    <property type="entry name" value="Anemon_actinoporin-like"/>
</dbReference>
<dbReference type="GeneID" id="108702347"/>
<proteinExistence type="predicted"/>
<evidence type="ECO:0000313" key="7">
    <source>
        <dbReference type="RefSeq" id="XP_018093308.1"/>
    </source>
</evidence>
<dbReference type="Pfam" id="PF06369">
    <property type="entry name" value="Anemone_cytotox"/>
    <property type="match status" value="1"/>
</dbReference>
<organism evidence="6 8">
    <name type="scientific">Xenopus laevis</name>
    <name type="common">African clawed frog</name>
    <dbReference type="NCBI Taxonomy" id="8355"/>
    <lineage>
        <taxon>Eukaryota</taxon>
        <taxon>Metazoa</taxon>
        <taxon>Chordata</taxon>
        <taxon>Craniata</taxon>
        <taxon>Vertebrata</taxon>
        <taxon>Euteleostomi</taxon>
        <taxon>Amphibia</taxon>
        <taxon>Batrachia</taxon>
        <taxon>Anura</taxon>
        <taxon>Pipoidea</taxon>
        <taxon>Pipidae</taxon>
        <taxon>Xenopodinae</taxon>
        <taxon>Xenopus</taxon>
        <taxon>Xenopus</taxon>
    </lineage>
</organism>
<accession>A0A1L8ERF0</accession>
<dbReference type="Bgee" id="108702347">
    <property type="expression patterns" value="Expressed in spleen and 9 other cell types or tissues"/>
</dbReference>
<evidence type="ECO:0000256" key="4">
    <source>
        <dbReference type="ARBA" id="ARBA00023298"/>
    </source>
</evidence>
<dbReference type="GO" id="GO:0006812">
    <property type="term" value="P:monoatomic cation transport"/>
    <property type="evidence" value="ECO:0007669"/>
    <property type="project" value="InterPro"/>
</dbReference>
<dbReference type="GO" id="GO:0015267">
    <property type="term" value="F:channel activity"/>
    <property type="evidence" value="ECO:0007669"/>
    <property type="project" value="InterPro"/>
</dbReference>
<keyword evidence="4" id="KW-0472">Membrane</keyword>
<dbReference type="RefSeq" id="XP_041434767.1">
    <property type="nucleotide sequence ID" value="XM_041578833.1"/>
</dbReference>
<dbReference type="PANTHER" id="PTHR40388:SF4">
    <property type="entry name" value="DELTA-THALATOXIN-AVL1B-LIKE"/>
    <property type="match status" value="1"/>
</dbReference>
<dbReference type="AlphaFoldDB" id="A0A1L8ERF0"/>
<evidence type="ECO:0000313" key="8">
    <source>
        <dbReference type="RefSeq" id="XP_041434767.1"/>
    </source>
</evidence>
<dbReference type="SUPFAM" id="SSF63724">
    <property type="entry name" value="Cytolysin/lectin"/>
    <property type="match status" value="1"/>
</dbReference>
<dbReference type="Gene3D" id="2.60.270.20">
    <property type="entry name" value="Cytolysin/lectin"/>
    <property type="match status" value="1"/>
</dbReference>